<dbReference type="Pfam" id="PF11697">
    <property type="entry name" value="DUF3293"/>
    <property type="match status" value="1"/>
</dbReference>
<evidence type="ECO:0000313" key="1">
    <source>
        <dbReference type="EMBL" id="KFL37246.1"/>
    </source>
</evidence>
<dbReference type="STRING" id="1121014.N788_10425"/>
<sequence>MDPVRTYPPPAAMMQAFADAVYRVYDGDRAIPLYIGRANPALAALLARHGASHGGLVTGENPFGQVQSPEENATANQALREAIDAHGLARVDSDGGSEDGGWNEPGFMVIGGGDAVMDSLARRFRQAAWVRIDADGIPTLAPCRYPLAGEGDPPCWPAGILPASP</sequence>
<organism evidence="1 2">
    <name type="scientific">Arenimonas donghaensis DSM 18148 = HO3-R19</name>
    <dbReference type="NCBI Taxonomy" id="1121014"/>
    <lineage>
        <taxon>Bacteria</taxon>
        <taxon>Pseudomonadati</taxon>
        <taxon>Pseudomonadota</taxon>
        <taxon>Gammaproteobacteria</taxon>
        <taxon>Lysobacterales</taxon>
        <taxon>Lysobacteraceae</taxon>
        <taxon>Arenimonas</taxon>
    </lineage>
</organism>
<keyword evidence="2" id="KW-1185">Reference proteome</keyword>
<comment type="caution">
    <text evidence="1">The sequence shown here is derived from an EMBL/GenBank/DDBJ whole genome shotgun (WGS) entry which is preliminary data.</text>
</comment>
<dbReference type="AlphaFoldDB" id="A0A087MK43"/>
<name>A0A087MK43_9GAMM</name>
<accession>A0A087MK43</accession>
<reference evidence="1 2" key="2">
    <citation type="journal article" date="2015" name="Stand. Genomic Sci.">
        <title>High quality draft genomic sequence of Arenimonas donghaensis DSM 18148(T).</title>
        <authorList>
            <person name="Chen F."/>
            <person name="Wang H."/>
            <person name="Cao Y."/>
            <person name="Li X."/>
            <person name="Wang G."/>
        </authorList>
    </citation>
    <scope>NUCLEOTIDE SEQUENCE [LARGE SCALE GENOMIC DNA]</scope>
    <source>
        <strain evidence="1 2">HO3-R19</strain>
    </source>
</reference>
<dbReference type="Proteomes" id="UP000029085">
    <property type="component" value="Unassembled WGS sequence"/>
</dbReference>
<evidence type="ECO:0008006" key="3">
    <source>
        <dbReference type="Google" id="ProtNLM"/>
    </source>
</evidence>
<evidence type="ECO:0000313" key="2">
    <source>
        <dbReference type="Proteomes" id="UP000029085"/>
    </source>
</evidence>
<dbReference type="PATRIC" id="fig|1121014.3.peg.843"/>
<proteinExistence type="predicted"/>
<reference evidence="2" key="1">
    <citation type="submission" date="2013-08" db="EMBL/GenBank/DDBJ databases">
        <title>Genome sequencing of Arenimonas donghaensis.</title>
        <authorList>
            <person name="Chen F."/>
            <person name="Wang G."/>
        </authorList>
    </citation>
    <scope>NUCLEOTIDE SEQUENCE [LARGE SCALE GENOMIC DNA]</scope>
    <source>
        <strain evidence="2">HO3-R19</strain>
    </source>
</reference>
<dbReference type="EMBL" id="AVCJ01000005">
    <property type="protein sequence ID" value="KFL37246.1"/>
    <property type="molecule type" value="Genomic_DNA"/>
</dbReference>
<dbReference type="InterPro" id="IPR021710">
    <property type="entry name" value="DUF3293"/>
</dbReference>
<protein>
    <recommendedName>
        <fullName evidence="3">DUF3293 domain-containing protein</fullName>
    </recommendedName>
</protein>
<dbReference type="OrthoDB" id="6024680at2"/>
<gene>
    <name evidence="1" type="ORF">N788_10425</name>
</gene>
<dbReference type="RefSeq" id="WP_034221446.1">
    <property type="nucleotide sequence ID" value="NZ_AVCJ01000005.1"/>
</dbReference>